<evidence type="ECO:0000256" key="2">
    <source>
        <dbReference type="SAM" id="SignalP"/>
    </source>
</evidence>
<dbReference type="InterPro" id="IPR023346">
    <property type="entry name" value="Lysozyme-like_dom_sf"/>
</dbReference>
<dbReference type="Pfam" id="PF13406">
    <property type="entry name" value="SLT_2"/>
    <property type="match status" value="1"/>
</dbReference>
<dbReference type="CDD" id="cd13399">
    <property type="entry name" value="Slt35-like"/>
    <property type="match status" value="1"/>
</dbReference>
<evidence type="ECO:0000259" key="3">
    <source>
        <dbReference type="Pfam" id="PF13406"/>
    </source>
</evidence>
<keyword evidence="2" id="KW-0732">Signal</keyword>
<accession>A0A378XJK6</accession>
<feature type="chain" id="PRO_5017028330" evidence="2">
    <location>
        <begin position="21"/>
        <end position="371"/>
    </location>
</feature>
<evidence type="ECO:0000313" key="6">
    <source>
        <dbReference type="Proteomes" id="UP000254603"/>
    </source>
</evidence>
<dbReference type="STRING" id="1122619.GCA_000373745_01475"/>
<proteinExistence type="predicted"/>
<dbReference type="PROSITE" id="PS51257">
    <property type="entry name" value="PROKAR_LIPOPROTEIN"/>
    <property type="match status" value="1"/>
</dbReference>
<evidence type="ECO:0000313" key="7">
    <source>
        <dbReference type="Proteomes" id="UP000594903"/>
    </source>
</evidence>
<dbReference type="Gene3D" id="1.10.8.350">
    <property type="entry name" value="Bacterial muramidase"/>
    <property type="match status" value="1"/>
</dbReference>
<organism evidence="5 6">
    <name type="scientific">Oligella ureolytica</name>
    <dbReference type="NCBI Taxonomy" id="90244"/>
    <lineage>
        <taxon>Bacteria</taxon>
        <taxon>Pseudomonadati</taxon>
        <taxon>Pseudomonadota</taxon>
        <taxon>Betaproteobacteria</taxon>
        <taxon>Burkholderiales</taxon>
        <taxon>Alcaligenaceae</taxon>
        <taxon>Oligella</taxon>
    </lineage>
</organism>
<dbReference type="Proteomes" id="UP000594903">
    <property type="component" value="Chromosome"/>
</dbReference>
<dbReference type="InterPro" id="IPR043426">
    <property type="entry name" value="MltB-like"/>
</dbReference>
<feature type="active site" evidence="1">
    <location>
        <position position="163"/>
    </location>
</feature>
<keyword evidence="7" id="KW-1185">Reference proteome</keyword>
<gene>
    <name evidence="5" type="primary">mltB_1</name>
    <name evidence="4" type="synonym">mltB</name>
    <name evidence="4" type="ORF">I6G29_11910</name>
    <name evidence="5" type="ORF">NCTC11997_02453</name>
</gene>
<evidence type="ECO:0000313" key="4">
    <source>
        <dbReference type="EMBL" id="QPT39809.1"/>
    </source>
</evidence>
<evidence type="ECO:0000256" key="1">
    <source>
        <dbReference type="PIRSR" id="PIRSR611757-1"/>
    </source>
</evidence>
<protein>
    <submittedName>
        <fullName evidence="4 5">Lytic murein transglycosylase B</fullName>
        <ecNumber evidence="5">4.2.2.-</ecNumber>
    </submittedName>
</protein>
<feature type="signal peptide" evidence="2">
    <location>
        <begin position="1"/>
        <end position="20"/>
    </location>
</feature>
<dbReference type="InterPro" id="IPR011757">
    <property type="entry name" value="Lytic_transglycosylase_MltB"/>
</dbReference>
<dbReference type="PANTHER" id="PTHR30163">
    <property type="entry name" value="MEMBRANE-BOUND LYTIC MUREIN TRANSGLYCOSYLASE B"/>
    <property type="match status" value="1"/>
</dbReference>
<dbReference type="GO" id="GO:0009253">
    <property type="term" value="P:peptidoglycan catabolic process"/>
    <property type="evidence" value="ECO:0007669"/>
    <property type="project" value="TreeGrafter"/>
</dbReference>
<dbReference type="EMBL" id="UGSB01000001">
    <property type="protein sequence ID" value="SUA57624.1"/>
    <property type="molecule type" value="Genomic_DNA"/>
</dbReference>
<dbReference type="SUPFAM" id="SSF53955">
    <property type="entry name" value="Lysozyme-like"/>
    <property type="match status" value="1"/>
</dbReference>
<keyword evidence="5" id="KW-0456">Lyase</keyword>
<sequence length="371" mass="40866">MKPSNTLLTIVSLLSLTACASTSSDLSTANLNPQPDSHQIATDTASNELPNLEVLSADLERRPLSANKTVFIEEVSQRYNVPVAHVAGLVNSAQINSQTQRLMAPNTNGRVKRSWTTYRKQVMDPIRIRGGKSFMQRNASTLAEVEQQYGVPAEIIGSIIGVETVYGNYMGSFKLLDSLYTLGFYHPDPNRPDRHQSFRNQLAALIKLDHQGKINAHTELGSFAGATGLPQFMPISIMYYAVDGDNDGRIDLRNSEKDAIHSVANFLVKHGWQRDMPVFAPASLPANPAAVEGKGLEPTLTWQELEKHGARSGSGTASWKNGRNLGVINLMDESQGRNEYRIATQNFFAITKYNNSYFYAASVADFAQTLK</sequence>
<dbReference type="RefSeq" id="WP_018574663.1">
    <property type="nucleotide sequence ID" value="NZ_CP065725.1"/>
</dbReference>
<dbReference type="NCBIfam" id="TIGR02282">
    <property type="entry name" value="MltB"/>
    <property type="match status" value="1"/>
</dbReference>
<dbReference type="PANTHER" id="PTHR30163:SF9">
    <property type="entry name" value="MEMBRANE-BOUND LYTIC MUREIN TRANSGLYCOSYLASE B"/>
    <property type="match status" value="1"/>
</dbReference>
<reference evidence="5 6" key="1">
    <citation type="submission" date="2018-06" db="EMBL/GenBank/DDBJ databases">
        <authorList>
            <consortium name="Pathogen Informatics"/>
            <person name="Doyle S."/>
        </authorList>
    </citation>
    <scope>NUCLEOTIDE SEQUENCE [LARGE SCALE GENOMIC DNA]</scope>
    <source>
        <strain evidence="5 6">NCTC11997</strain>
    </source>
</reference>
<dbReference type="EC" id="4.2.2.-" evidence="5"/>
<dbReference type="Proteomes" id="UP000254603">
    <property type="component" value="Unassembled WGS sequence"/>
</dbReference>
<name>A0A378XJK6_9BURK</name>
<evidence type="ECO:0000313" key="5">
    <source>
        <dbReference type="EMBL" id="SUA57624.1"/>
    </source>
</evidence>
<dbReference type="InterPro" id="IPR031304">
    <property type="entry name" value="SLT_2"/>
</dbReference>
<reference evidence="4 7" key="2">
    <citation type="submission" date="2020-12" db="EMBL/GenBank/DDBJ databases">
        <title>FDA dAtabase for Regulatory Grade micrObial Sequences (FDA-ARGOS): Supporting development and validation of Infectious Disease Dx tests.</title>
        <authorList>
            <person name="Sproer C."/>
            <person name="Gronow S."/>
            <person name="Severitt S."/>
            <person name="Schroder I."/>
            <person name="Tallon L."/>
            <person name="Sadzewicz L."/>
            <person name="Zhao X."/>
            <person name="Boylan J."/>
            <person name="Ott S."/>
            <person name="Bowen H."/>
            <person name="Vavikolanu K."/>
            <person name="Mehta A."/>
            <person name="Aluvathingal J."/>
            <person name="Nadendla S."/>
            <person name="Lowell S."/>
            <person name="Myers T."/>
            <person name="Yan Y."/>
            <person name="Sichtig H."/>
        </authorList>
    </citation>
    <scope>NUCLEOTIDE SEQUENCE [LARGE SCALE GENOMIC DNA]</scope>
    <source>
        <strain evidence="4 7">FDAARGOS_872</strain>
    </source>
</reference>
<dbReference type="Gene3D" id="1.10.530.10">
    <property type="match status" value="1"/>
</dbReference>
<feature type="domain" description="Transglycosylase SLT" evidence="3">
    <location>
        <begin position="71"/>
        <end position="368"/>
    </location>
</feature>
<dbReference type="GO" id="GO:0008933">
    <property type="term" value="F:peptidoglycan lytic transglycosylase activity"/>
    <property type="evidence" value="ECO:0007669"/>
    <property type="project" value="TreeGrafter"/>
</dbReference>
<dbReference type="AlphaFoldDB" id="A0A378XJK6"/>
<dbReference type="EMBL" id="CP065725">
    <property type="protein sequence ID" value="QPT39809.1"/>
    <property type="molecule type" value="Genomic_DNA"/>
</dbReference>
<dbReference type="OrthoDB" id="9772911at2"/>